<evidence type="ECO:0000313" key="1">
    <source>
        <dbReference type="EMBL" id="GIE17065.1"/>
    </source>
</evidence>
<dbReference type="InterPro" id="IPR058119">
    <property type="entry name" value="SCO0607-like"/>
</dbReference>
<protein>
    <submittedName>
        <fullName evidence="1">Lipoprotein</fullName>
    </submittedName>
</protein>
<organism evidence="1 2">
    <name type="scientific">Winogradskya humida</name>
    <dbReference type="NCBI Taxonomy" id="113566"/>
    <lineage>
        <taxon>Bacteria</taxon>
        <taxon>Bacillati</taxon>
        <taxon>Actinomycetota</taxon>
        <taxon>Actinomycetes</taxon>
        <taxon>Micromonosporales</taxon>
        <taxon>Micromonosporaceae</taxon>
        <taxon>Winogradskya</taxon>
    </lineage>
</organism>
<keyword evidence="1" id="KW-0449">Lipoprotein</keyword>
<dbReference type="NCBIfam" id="NF046120">
    <property type="entry name" value="lipo_SCO0607"/>
    <property type="match status" value="1"/>
</dbReference>
<comment type="caution">
    <text evidence="1">The sequence shown here is derived from an EMBL/GenBank/DDBJ whole genome shotgun (WGS) entry which is preliminary data.</text>
</comment>
<reference evidence="1 2" key="1">
    <citation type="submission" date="2021-01" db="EMBL/GenBank/DDBJ databases">
        <title>Whole genome shotgun sequence of Actinoplanes humidus NBRC 14915.</title>
        <authorList>
            <person name="Komaki H."/>
            <person name="Tamura T."/>
        </authorList>
    </citation>
    <scope>NUCLEOTIDE SEQUENCE [LARGE SCALE GENOMIC DNA]</scope>
    <source>
        <strain evidence="1 2">NBRC 14915</strain>
    </source>
</reference>
<proteinExistence type="predicted"/>
<dbReference type="EMBL" id="BOMN01000001">
    <property type="protein sequence ID" value="GIE17065.1"/>
    <property type="molecule type" value="Genomic_DNA"/>
</dbReference>
<keyword evidence="2" id="KW-1185">Reference proteome</keyword>
<evidence type="ECO:0000313" key="2">
    <source>
        <dbReference type="Proteomes" id="UP000603200"/>
    </source>
</evidence>
<name>A0ABQ3ZES4_9ACTN</name>
<dbReference type="RefSeq" id="WP_239158528.1">
    <property type="nucleotide sequence ID" value="NZ_BAAATV010000001.1"/>
</dbReference>
<dbReference type="Proteomes" id="UP000603200">
    <property type="component" value="Unassembled WGS sequence"/>
</dbReference>
<accession>A0ABQ3ZES4</accession>
<sequence length="86" mass="8894">MPALVVAGLAAAVLTGGCTADAICGGGNYPVKLADSATGSTCVPEGQDPPAGYVRYPAGKVPKKVGDKWDVYWQTHKLDKLGKEVY</sequence>
<gene>
    <name evidence="1" type="ORF">Ahu01nite_001670</name>
</gene>